<dbReference type="AlphaFoldDB" id="A0A812NCT4"/>
<comment type="caution">
    <text evidence="1">The sequence shown here is derived from an EMBL/GenBank/DDBJ whole genome shotgun (WGS) entry which is preliminary data.</text>
</comment>
<protein>
    <recommendedName>
        <fullName evidence="3">Nucleotide-diphospho-sugar transferase domain-containing protein</fullName>
    </recommendedName>
</protein>
<evidence type="ECO:0000313" key="2">
    <source>
        <dbReference type="Proteomes" id="UP000601435"/>
    </source>
</evidence>
<dbReference type="OrthoDB" id="405918at2759"/>
<reference evidence="1" key="1">
    <citation type="submission" date="2021-02" db="EMBL/GenBank/DDBJ databases">
        <authorList>
            <person name="Dougan E. K."/>
            <person name="Rhodes N."/>
            <person name="Thang M."/>
            <person name="Chan C."/>
        </authorList>
    </citation>
    <scope>NUCLEOTIDE SEQUENCE</scope>
</reference>
<sequence length="243" mass="27469">QAHQKYLPCWGRAVQQIPLLQHSDLILYTSANISSSDIERFHFRNVTVKKYVNEGWQKGAIKAITDAFGEKGYQEKWFEGYDWVIRLNADVLIMDDTWLRKTMENASIDGIFGACMGDQIHTDFFALPPQAVDYKLVDECSNKYGAEKHFTCAIANVLRSKRFTWVEGAEEKVCRMVGARSPIVHAHTLWQCCPDYLAPEAKCSRLSGNPFPDPNVVIKNLLPYGTARSWLLSTSAATFGRGV</sequence>
<organism evidence="1 2">
    <name type="scientific">Symbiodinium necroappetens</name>
    <dbReference type="NCBI Taxonomy" id="1628268"/>
    <lineage>
        <taxon>Eukaryota</taxon>
        <taxon>Sar</taxon>
        <taxon>Alveolata</taxon>
        <taxon>Dinophyceae</taxon>
        <taxon>Suessiales</taxon>
        <taxon>Symbiodiniaceae</taxon>
        <taxon>Symbiodinium</taxon>
    </lineage>
</organism>
<feature type="non-terminal residue" evidence="1">
    <location>
        <position position="1"/>
    </location>
</feature>
<evidence type="ECO:0008006" key="3">
    <source>
        <dbReference type="Google" id="ProtNLM"/>
    </source>
</evidence>
<gene>
    <name evidence="1" type="ORF">SNEC2469_LOCUS6988</name>
</gene>
<evidence type="ECO:0000313" key="1">
    <source>
        <dbReference type="EMBL" id="CAE7285970.1"/>
    </source>
</evidence>
<accession>A0A812NCT4</accession>
<proteinExistence type="predicted"/>
<dbReference type="EMBL" id="CAJNJA010012017">
    <property type="protein sequence ID" value="CAE7285970.1"/>
    <property type="molecule type" value="Genomic_DNA"/>
</dbReference>
<keyword evidence="2" id="KW-1185">Reference proteome</keyword>
<name>A0A812NCT4_9DINO</name>
<dbReference type="Proteomes" id="UP000601435">
    <property type="component" value="Unassembled WGS sequence"/>
</dbReference>